<dbReference type="Pfam" id="PF04101">
    <property type="entry name" value="Glyco_tran_28_C"/>
    <property type="match status" value="1"/>
</dbReference>
<proteinExistence type="predicted"/>
<evidence type="ECO:0000313" key="5">
    <source>
        <dbReference type="EMBL" id="HIT50081.1"/>
    </source>
</evidence>
<dbReference type="InterPro" id="IPR004276">
    <property type="entry name" value="GlycoTrans_28_N"/>
</dbReference>
<name>A0A9D1GSR8_9MOLU</name>
<dbReference type="CDD" id="cd03785">
    <property type="entry name" value="GT28_MurG"/>
    <property type="match status" value="1"/>
</dbReference>
<evidence type="ECO:0000256" key="1">
    <source>
        <dbReference type="ARBA" id="ARBA00022676"/>
    </source>
</evidence>
<evidence type="ECO:0000256" key="2">
    <source>
        <dbReference type="ARBA" id="ARBA00022679"/>
    </source>
</evidence>
<accession>A0A9D1GSR8</accession>
<feature type="domain" description="Glycosyl transferase family 28 C-terminal" evidence="4">
    <location>
        <begin position="161"/>
        <end position="300"/>
    </location>
</feature>
<dbReference type="InterPro" id="IPR007235">
    <property type="entry name" value="Glyco_trans_28_C"/>
</dbReference>
<keyword evidence="1" id="KW-0328">Glycosyltransferase</keyword>
<reference evidence="5" key="2">
    <citation type="journal article" date="2021" name="PeerJ">
        <title>Extensive microbial diversity within the chicken gut microbiome revealed by metagenomics and culture.</title>
        <authorList>
            <person name="Gilroy R."/>
            <person name="Ravi A."/>
            <person name="Getino M."/>
            <person name="Pursley I."/>
            <person name="Horton D.L."/>
            <person name="Alikhan N.F."/>
            <person name="Baker D."/>
            <person name="Gharbi K."/>
            <person name="Hall N."/>
            <person name="Watson M."/>
            <person name="Adriaenssens E.M."/>
            <person name="Foster-Nyarko E."/>
            <person name="Jarju S."/>
            <person name="Secka A."/>
            <person name="Antonio M."/>
            <person name="Oren A."/>
            <person name="Chaudhuri R.R."/>
            <person name="La Ragione R."/>
            <person name="Hildebrand F."/>
            <person name="Pallen M.J."/>
        </authorList>
    </citation>
    <scope>NUCLEOTIDE SEQUENCE</scope>
    <source>
        <strain evidence="5">ChiW17-6978</strain>
    </source>
</reference>
<evidence type="ECO:0000313" key="6">
    <source>
        <dbReference type="Proteomes" id="UP000886758"/>
    </source>
</evidence>
<dbReference type="Pfam" id="PF03033">
    <property type="entry name" value="Glyco_transf_28"/>
    <property type="match status" value="1"/>
</dbReference>
<evidence type="ECO:0000259" key="3">
    <source>
        <dbReference type="Pfam" id="PF03033"/>
    </source>
</evidence>
<comment type="caution">
    <text evidence="5">The sequence shown here is derived from an EMBL/GenBank/DDBJ whole genome shotgun (WGS) entry which is preliminary data.</text>
</comment>
<evidence type="ECO:0000259" key="4">
    <source>
        <dbReference type="Pfam" id="PF04101"/>
    </source>
</evidence>
<sequence length="321" mass="36166">MIALTGGKTGGHISPLIAVANQLKGDVLYVGSKRSLEEKWAHRYRIAFLGLPLENNRWLAIVRAYFFLKKNLKVPPKAVFSSGGYVSLPLLLYAVIKRIPIYLLEENRIMGRSNAFFAIFAKKIFLSYELPKMRRTYQVVGQPLLNPTPSYLNYPQYRSDILVIGGSLGSEPLCRIAQMLSREFSVVLLAGRYAKKWGSKPNLNVLESVEDLPSLMLQSRLVISRAGAATSAEIFSVSKPCILIPSRKTKKNHQYLNALYFKEKGCAMLVSEDDGEEAIFQAVRALLHRETLRLNMQLAQRQMVSKDSAFIIAKELMKHDV</sequence>
<organism evidence="5 6">
    <name type="scientific">Candidatus Pelethenecus faecipullorum</name>
    <dbReference type="NCBI Taxonomy" id="2840900"/>
    <lineage>
        <taxon>Bacteria</taxon>
        <taxon>Bacillati</taxon>
        <taxon>Mycoplasmatota</taxon>
        <taxon>Mollicutes</taxon>
        <taxon>Candidatus Pelethenecus</taxon>
    </lineage>
</organism>
<dbReference type="SUPFAM" id="SSF53756">
    <property type="entry name" value="UDP-Glycosyltransferase/glycogen phosphorylase"/>
    <property type="match status" value="1"/>
</dbReference>
<protein>
    <submittedName>
        <fullName evidence="5">UDP-N-acetylglucosamine--N-acetylmuramyl-(Pentapeptide) pyrophosphoryl-undecaprenol N-acetylglucosamine transferase</fullName>
    </submittedName>
</protein>
<dbReference type="AlphaFoldDB" id="A0A9D1GSR8"/>
<gene>
    <name evidence="5" type="ORF">IAD46_03540</name>
</gene>
<dbReference type="PANTHER" id="PTHR21015:SF22">
    <property type="entry name" value="GLYCOSYLTRANSFERASE"/>
    <property type="match status" value="1"/>
</dbReference>
<keyword evidence="2 5" id="KW-0808">Transferase</keyword>
<dbReference type="EMBL" id="DVLF01000108">
    <property type="protein sequence ID" value="HIT50081.1"/>
    <property type="molecule type" value="Genomic_DNA"/>
</dbReference>
<feature type="domain" description="Glycosyltransferase family 28 N-terminal" evidence="3">
    <location>
        <begin position="2"/>
        <end position="125"/>
    </location>
</feature>
<dbReference type="Proteomes" id="UP000886758">
    <property type="component" value="Unassembled WGS sequence"/>
</dbReference>
<reference evidence="5" key="1">
    <citation type="submission" date="2020-10" db="EMBL/GenBank/DDBJ databases">
        <authorList>
            <person name="Gilroy R."/>
        </authorList>
    </citation>
    <scope>NUCLEOTIDE SEQUENCE</scope>
    <source>
        <strain evidence="5">ChiW17-6978</strain>
    </source>
</reference>
<dbReference type="Gene3D" id="3.40.50.2000">
    <property type="entry name" value="Glycogen Phosphorylase B"/>
    <property type="match status" value="2"/>
</dbReference>
<dbReference type="GO" id="GO:1901137">
    <property type="term" value="P:carbohydrate derivative biosynthetic process"/>
    <property type="evidence" value="ECO:0007669"/>
    <property type="project" value="UniProtKB-ARBA"/>
</dbReference>
<dbReference type="GO" id="GO:0016758">
    <property type="term" value="F:hexosyltransferase activity"/>
    <property type="evidence" value="ECO:0007669"/>
    <property type="project" value="InterPro"/>
</dbReference>
<dbReference type="PANTHER" id="PTHR21015">
    <property type="entry name" value="UDP-N-ACETYLGLUCOSAMINE--N-ACETYLMURAMYL-(PENTAPEPTIDE) PYROPHOSPHORYL-UNDECAPRENOL N-ACETYLGLUCOSAMINE TRANSFERASE 1"/>
    <property type="match status" value="1"/>
</dbReference>
<dbReference type="GO" id="GO:0005975">
    <property type="term" value="P:carbohydrate metabolic process"/>
    <property type="evidence" value="ECO:0007669"/>
    <property type="project" value="InterPro"/>
</dbReference>